<keyword evidence="3" id="KW-1003">Cell membrane</keyword>
<feature type="transmembrane region" description="Helical" evidence="9">
    <location>
        <begin position="239"/>
        <end position="258"/>
    </location>
</feature>
<evidence type="ECO:0000256" key="1">
    <source>
        <dbReference type="ARBA" id="ARBA00004651"/>
    </source>
</evidence>
<evidence type="ECO:0000256" key="3">
    <source>
        <dbReference type="ARBA" id="ARBA00022475"/>
    </source>
</evidence>
<dbReference type="EMBL" id="FMTL01000001">
    <property type="protein sequence ID" value="SCW35863.1"/>
    <property type="molecule type" value="Genomic_DNA"/>
</dbReference>
<keyword evidence="6" id="KW-0406">Ion transport</keyword>
<dbReference type="GO" id="GO:0005886">
    <property type="term" value="C:plasma membrane"/>
    <property type="evidence" value="ECO:0007669"/>
    <property type="project" value="UniProtKB-SubCell"/>
</dbReference>
<organism evidence="10 11">
    <name type="scientific">Pseudomonas peli</name>
    <dbReference type="NCBI Taxonomy" id="592361"/>
    <lineage>
        <taxon>Bacteria</taxon>
        <taxon>Pseudomonadati</taxon>
        <taxon>Pseudomonadota</taxon>
        <taxon>Gammaproteobacteria</taxon>
        <taxon>Pseudomonadales</taxon>
        <taxon>Pseudomonadaceae</taxon>
        <taxon>Pseudomonas</taxon>
    </lineage>
</organism>
<evidence type="ECO:0000256" key="8">
    <source>
        <dbReference type="ARBA" id="ARBA00034708"/>
    </source>
</evidence>
<dbReference type="InterPro" id="IPR044669">
    <property type="entry name" value="YneE/VCCN1/2-like"/>
</dbReference>
<comment type="similarity">
    <text evidence="8">Belongs to the anion channel-forming bestrophin (TC 1.A.46) family.</text>
</comment>
<dbReference type="RefSeq" id="WP_090248428.1">
    <property type="nucleotide sequence ID" value="NZ_FMTL01000001.1"/>
</dbReference>
<dbReference type="Proteomes" id="UP000242418">
    <property type="component" value="Unassembled WGS sequence"/>
</dbReference>
<keyword evidence="7 9" id="KW-0472">Membrane</keyword>
<dbReference type="PANTHER" id="PTHR33281:SF19">
    <property type="entry name" value="VOLTAGE-DEPENDENT ANION CHANNEL-FORMING PROTEIN YNEE"/>
    <property type="match status" value="1"/>
</dbReference>
<comment type="subcellular location">
    <subcellularLocation>
        <location evidence="1">Cell membrane</location>
        <topology evidence="1">Multi-pass membrane protein</topology>
    </subcellularLocation>
</comment>
<gene>
    <name evidence="10" type="ORF">SAMN05216370_0675</name>
</gene>
<keyword evidence="4 9" id="KW-0812">Transmembrane</keyword>
<evidence type="ECO:0000256" key="2">
    <source>
        <dbReference type="ARBA" id="ARBA00022448"/>
    </source>
</evidence>
<sequence>MIVRPRPSALHLFFVRRGSIFPHIASKLLSITLLSCMVVGFYEYGWLQWLDQVSAPPFSLLGLALSVFLGFRNSACYDRWWEARKQWGELIIQARGLARESHALLPGDDNAGLRRQTIQRCIAFAHALAAHLRGQDGAAACAAWVGPDELTILRQRRNVPDTLLIWINQDLAQCVREQRISDVLYRGLEQRLDTLAASQAVCERIKSTPTPFAYTLLLHRTAWLFCMLLPFGLVSSLELLTPVLVTIIAYTFFGLDALGDELEEPFGLSDNDLPLSAMVRGIEIDLLESLGDTLPAPLQPQDYVLR</sequence>
<accession>A0AB37Z3P6</accession>
<comment type="caution">
    <text evidence="10">The sequence shown here is derived from an EMBL/GenBank/DDBJ whole genome shotgun (WGS) entry which is preliminary data.</text>
</comment>
<evidence type="ECO:0000313" key="11">
    <source>
        <dbReference type="Proteomes" id="UP000242418"/>
    </source>
</evidence>
<keyword evidence="2" id="KW-0813">Transport</keyword>
<evidence type="ECO:0000256" key="4">
    <source>
        <dbReference type="ARBA" id="ARBA00022692"/>
    </source>
</evidence>
<reference evidence="10 11" key="1">
    <citation type="submission" date="2016-10" db="EMBL/GenBank/DDBJ databases">
        <authorList>
            <person name="Varghese N."/>
            <person name="Submissions S."/>
        </authorList>
    </citation>
    <scope>NUCLEOTIDE SEQUENCE [LARGE SCALE GENOMIC DNA]</scope>
    <source>
        <strain evidence="10 11">DSM 17833</strain>
    </source>
</reference>
<evidence type="ECO:0000256" key="5">
    <source>
        <dbReference type="ARBA" id="ARBA00022989"/>
    </source>
</evidence>
<keyword evidence="11" id="KW-1185">Reference proteome</keyword>
<evidence type="ECO:0000256" key="6">
    <source>
        <dbReference type="ARBA" id="ARBA00023065"/>
    </source>
</evidence>
<dbReference type="PANTHER" id="PTHR33281">
    <property type="entry name" value="UPF0187 PROTEIN YNEE"/>
    <property type="match status" value="1"/>
</dbReference>
<evidence type="ECO:0000256" key="7">
    <source>
        <dbReference type="ARBA" id="ARBA00023136"/>
    </source>
</evidence>
<evidence type="ECO:0000313" key="10">
    <source>
        <dbReference type="EMBL" id="SCW35863.1"/>
    </source>
</evidence>
<keyword evidence="5 9" id="KW-1133">Transmembrane helix</keyword>
<feature type="transmembrane region" description="Helical" evidence="9">
    <location>
        <begin position="54"/>
        <end position="71"/>
    </location>
</feature>
<name>A0AB37Z3P6_9PSED</name>
<feature type="transmembrane region" description="Helical" evidence="9">
    <location>
        <begin position="20"/>
        <end position="42"/>
    </location>
</feature>
<evidence type="ECO:0000256" key="9">
    <source>
        <dbReference type="SAM" id="Phobius"/>
    </source>
</evidence>
<dbReference type="AlphaFoldDB" id="A0AB37Z3P6"/>
<dbReference type="GO" id="GO:0005254">
    <property type="term" value="F:chloride channel activity"/>
    <property type="evidence" value="ECO:0007669"/>
    <property type="project" value="InterPro"/>
</dbReference>
<proteinExistence type="inferred from homology"/>
<protein>
    <submittedName>
        <fullName evidence="10">Membrane protein</fullName>
    </submittedName>
</protein>
<dbReference type="Pfam" id="PF25539">
    <property type="entry name" value="Bestrophin_2"/>
    <property type="match status" value="1"/>
</dbReference>